<organism evidence="3 4">
    <name type="scientific">Marinobacter guineae</name>
    <dbReference type="NCBI Taxonomy" id="432303"/>
    <lineage>
        <taxon>Bacteria</taxon>
        <taxon>Pseudomonadati</taxon>
        <taxon>Pseudomonadota</taxon>
        <taxon>Gammaproteobacteria</taxon>
        <taxon>Pseudomonadales</taxon>
        <taxon>Marinobacteraceae</taxon>
        <taxon>Marinobacter</taxon>
    </lineage>
</organism>
<accession>A0A2G1VEJ7</accession>
<dbReference type="AlphaFoldDB" id="A0A2G1VEJ7"/>
<proteinExistence type="predicted"/>
<comment type="caution">
    <text evidence="3">The sequence shown here is derived from an EMBL/GenBank/DDBJ whole genome shotgun (WGS) entry which is preliminary data.</text>
</comment>
<evidence type="ECO:0000256" key="1">
    <source>
        <dbReference type="SAM" id="Phobius"/>
    </source>
</evidence>
<evidence type="ECO:0000313" key="4">
    <source>
        <dbReference type="Proteomes" id="UP000229044"/>
    </source>
</evidence>
<sequence>MNGIKGGRCLPRQSGSVLVYCLGVLVLIVLSVSYSFNASRISGEKTRLQNTADAAAYSVAAVETRDLNFKSYTNRAMVASQVALAQSVSLISWARFVTRFAENISMVTSAFPPLRVFFTAVSKGISVAMKSVEVAVRLAINAINFIEQTLSIAQMSHHVGTLAMAEDIFNEVVKRNDPDVDRSISLSSAPFIGAYLKGHATFTKRYSPNKVTRTNKARKWNGVYGEHKKRMDEFRLVTLESRDLFSKNRTYDWVGSFTVLPKHTKLKIRKTGGSELTGSARSPGKLGSYYTWSAMDTMSVQKKRYKCRGWSCKWRSWKEVLEVGWGATATGGEKKFSFFRGLGGRHRYASSYRTNPRASLWAAFDYHRLGESGRFNGLRAFYDIKQDGLVSEAPGIALLLTKPHSSGAVKTLKHTGFGAGSKALDLEAQGGFLNNRLAALSQAVPYFSRPNDVSVFRRWDKLREYGNLYNPFWQPRLSELENRSTMLKLAATLL</sequence>
<dbReference type="Proteomes" id="UP000229044">
    <property type="component" value="Unassembled WGS sequence"/>
</dbReference>
<keyword evidence="1" id="KW-1133">Transmembrane helix</keyword>
<dbReference type="InterPro" id="IPR028087">
    <property type="entry name" value="Tad_N"/>
</dbReference>
<keyword evidence="4" id="KW-1185">Reference proteome</keyword>
<keyword evidence="1" id="KW-0472">Membrane</keyword>
<evidence type="ECO:0000259" key="2">
    <source>
        <dbReference type="Pfam" id="PF13400"/>
    </source>
</evidence>
<gene>
    <name evidence="3" type="ORF">CLH62_12525</name>
</gene>
<protein>
    <recommendedName>
        <fullName evidence="2">Putative Flp pilus-assembly TadG-like N-terminal domain-containing protein</fullName>
    </recommendedName>
</protein>
<evidence type="ECO:0000313" key="3">
    <source>
        <dbReference type="EMBL" id="PHQ25166.1"/>
    </source>
</evidence>
<dbReference type="EMBL" id="NTFI01000003">
    <property type="protein sequence ID" value="PHQ25166.1"/>
    <property type="molecule type" value="Genomic_DNA"/>
</dbReference>
<dbReference type="RefSeq" id="WP_099618477.1">
    <property type="nucleotide sequence ID" value="NZ_KZ319340.1"/>
</dbReference>
<feature type="domain" description="Putative Flp pilus-assembly TadG-like N-terminal" evidence="2">
    <location>
        <begin position="15"/>
        <end position="61"/>
    </location>
</feature>
<feature type="transmembrane region" description="Helical" evidence="1">
    <location>
        <begin position="17"/>
        <end position="36"/>
    </location>
</feature>
<reference evidence="3 4" key="1">
    <citation type="submission" date="2017-09" db="EMBL/GenBank/DDBJ databases">
        <title>The draft genome sequences of Marinobacter guineae M3B.</title>
        <authorList>
            <person name="Cao J."/>
        </authorList>
    </citation>
    <scope>NUCLEOTIDE SEQUENCE [LARGE SCALE GENOMIC DNA]</scope>
    <source>
        <strain evidence="3 4">M3B</strain>
    </source>
</reference>
<name>A0A2G1VEJ7_9GAMM</name>
<dbReference type="OrthoDB" id="5493674at2"/>
<keyword evidence="1" id="KW-0812">Transmembrane</keyword>
<dbReference type="Pfam" id="PF13400">
    <property type="entry name" value="Tad"/>
    <property type="match status" value="1"/>
</dbReference>